<gene>
    <name evidence="7" type="ORF">HMPREF9473_01242</name>
</gene>
<feature type="transmembrane region" description="Helical" evidence="6">
    <location>
        <begin position="294"/>
        <end position="313"/>
    </location>
</feature>
<feature type="transmembrane region" description="Helical" evidence="6">
    <location>
        <begin position="122"/>
        <end position="142"/>
    </location>
</feature>
<evidence type="ECO:0000256" key="1">
    <source>
        <dbReference type="ARBA" id="ARBA00004651"/>
    </source>
</evidence>
<evidence type="ECO:0000313" key="7">
    <source>
        <dbReference type="EMBL" id="EHI60678.1"/>
    </source>
</evidence>
<comment type="caution">
    <text evidence="7">The sequence shown here is derived from an EMBL/GenBank/DDBJ whole genome shotgun (WGS) entry which is preliminary data.</text>
</comment>
<feature type="transmembrane region" description="Helical" evidence="6">
    <location>
        <begin position="255"/>
        <end position="282"/>
    </location>
</feature>
<dbReference type="GO" id="GO:0022857">
    <property type="term" value="F:transmembrane transporter activity"/>
    <property type="evidence" value="ECO:0007669"/>
    <property type="project" value="InterPro"/>
</dbReference>
<sequence length="321" mass="34324">MEKRILTKDRVIEFMAKYSIYFIMLLMIIICSFLNPKFLTQTNMTNILRQICVYALLAFGESILLISGNIDLAAGSTVAFVSCAAVYVYLWSGSLLLSIIAAILLGALVNFVSGLFTVYFRIPGFIATLGMQSAVRGLALLITKGTNITDIDKGFKVLGQGEIFGLPISILVMFFCAFLLWVLLERTRLGRNFYAIGGNKEAARASGININRSVLLSFVLSGCFIGLAAVVYASRINAGMPASAVGYESTGLTSAIIGGVGFAGGTGSAWGIIIGALVLGIINNILNLLGIPSYIQNVVYGLLIVAAVGLDTLTRTRRVSR</sequence>
<dbReference type="Proteomes" id="UP000005384">
    <property type="component" value="Unassembled WGS sequence"/>
</dbReference>
<protein>
    <submittedName>
        <fullName evidence="7">Uncharacterized protein</fullName>
    </submittedName>
</protein>
<feature type="transmembrane region" description="Helical" evidence="6">
    <location>
        <begin position="95"/>
        <end position="116"/>
    </location>
</feature>
<comment type="subcellular location">
    <subcellularLocation>
        <location evidence="1">Cell membrane</location>
        <topology evidence="1">Multi-pass membrane protein</topology>
    </subcellularLocation>
</comment>
<keyword evidence="8" id="KW-1185">Reference proteome</keyword>
<dbReference type="OrthoDB" id="9813906at2"/>
<dbReference type="EMBL" id="ADLN01000012">
    <property type="protein sequence ID" value="EHI60678.1"/>
    <property type="molecule type" value="Genomic_DNA"/>
</dbReference>
<evidence type="ECO:0000256" key="6">
    <source>
        <dbReference type="SAM" id="Phobius"/>
    </source>
</evidence>
<keyword evidence="5 6" id="KW-0472">Membrane</keyword>
<keyword evidence="4 6" id="KW-1133">Transmembrane helix</keyword>
<evidence type="ECO:0000313" key="8">
    <source>
        <dbReference type="Proteomes" id="UP000005384"/>
    </source>
</evidence>
<evidence type="ECO:0000256" key="5">
    <source>
        <dbReference type="ARBA" id="ARBA00023136"/>
    </source>
</evidence>
<organism evidence="7 8">
    <name type="scientific">Hungatella hathewayi WAL-18680</name>
    <dbReference type="NCBI Taxonomy" id="742737"/>
    <lineage>
        <taxon>Bacteria</taxon>
        <taxon>Bacillati</taxon>
        <taxon>Bacillota</taxon>
        <taxon>Clostridia</taxon>
        <taxon>Lachnospirales</taxon>
        <taxon>Lachnospiraceae</taxon>
        <taxon>Hungatella</taxon>
    </lineage>
</organism>
<feature type="transmembrane region" description="Helical" evidence="6">
    <location>
        <begin position="214"/>
        <end position="234"/>
    </location>
</feature>
<dbReference type="InterPro" id="IPR001851">
    <property type="entry name" value="ABC_transp_permease"/>
</dbReference>
<evidence type="ECO:0000256" key="4">
    <source>
        <dbReference type="ARBA" id="ARBA00022989"/>
    </source>
</evidence>
<proteinExistence type="predicted"/>
<keyword evidence="2" id="KW-1003">Cell membrane</keyword>
<name>G5ICQ7_9FIRM</name>
<dbReference type="PANTHER" id="PTHR32196">
    <property type="entry name" value="ABC TRANSPORTER PERMEASE PROTEIN YPHD-RELATED-RELATED"/>
    <property type="match status" value="1"/>
</dbReference>
<feature type="transmembrane region" description="Helical" evidence="6">
    <location>
        <begin position="18"/>
        <end position="35"/>
    </location>
</feature>
<dbReference type="GO" id="GO:0005886">
    <property type="term" value="C:plasma membrane"/>
    <property type="evidence" value="ECO:0007669"/>
    <property type="project" value="UniProtKB-SubCell"/>
</dbReference>
<evidence type="ECO:0000256" key="2">
    <source>
        <dbReference type="ARBA" id="ARBA00022475"/>
    </source>
</evidence>
<dbReference type="AlphaFoldDB" id="G5ICQ7"/>
<feature type="transmembrane region" description="Helical" evidence="6">
    <location>
        <begin position="47"/>
        <end position="66"/>
    </location>
</feature>
<evidence type="ECO:0000256" key="3">
    <source>
        <dbReference type="ARBA" id="ARBA00022692"/>
    </source>
</evidence>
<dbReference type="PATRIC" id="fig|742737.3.peg.1250"/>
<keyword evidence="3 6" id="KW-0812">Transmembrane</keyword>
<dbReference type="HOGENOM" id="CLU_028880_4_1_9"/>
<dbReference type="RefSeq" id="WP_006779227.1">
    <property type="nucleotide sequence ID" value="NZ_CP040506.1"/>
</dbReference>
<dbReference type="CDD" id="cd06579">
    <property type="entry name" value="TM_PBP1_transp_AraH_like"/>
    <property type="match status" value="1"/>
</dbReference>
<accession>G5ICQ7</accession>
<dbReference type="Pfam" id="PF02653">
    <property type="entry name" value="BPD_transp_2"/>
    <property type="match status" value="1"/>
</dbReference>
<feature type="transmembrane region" description="Helical" evidence="6">
    <location>
        <begin position="163"/>
        <end position="184"/>
    </location>
</feature>
<reference evidence="7 8" key="1">
    <citation type="submission" date="2011-08" db="EMBL/GenBank/DDBJ databases">
        <title>The Genome Sequence of Clostridium hathewayi WAL-18680.</title>
        <authorList>
            <consortium name="The Broad Institute Genome Sequencing Platform"/>
            <person name="Earl A."/>
            <person name="Ward D."/>
            <person name="Feldgarden M."/>
            <person name="Gevers D."/>
            <person name="Finegold S.M."/>
            <person name="Summanen P.H."/>
            <person name="Molitoris D.R."/>
            <person name="Song M."/>
            <person name="Daigneault M."/>
            <person name="Allen-Vercoe E."/>
            <person name="Young S.K."/>
            <person name="Zeng Q."/>
            <person name="Gargeya S."/>
            <person name="Fitzgerald M."/>
            <person name="Haas B."/>
            <person name="Abouelleil A."/>
            <person name="Alvarado L."/>
            <person name="Arachchi H.M."/>
            <person name="Berlin A."/>
            <person name="Brown A."/>
            <person name="Chapman S.B."/>
            <person name="Chen Z."/>
            <person name="Dunbar C."/>
            <person name="Freedman E."/>
            <person name="Gearin G."/>
            <person name="Gellesch M."/>
            <person name="Goldberg J."/>
            <person name="Griggs A."/>
            <person name="Gujja S."/>
            <person name="Heiman D."/>
            <person name="Howarth C."/>
            <person name="Larson L."/>
            <person name="Lui A."/>
            <person name="MacDonald P.J.P."/>
            <person name="Montmayeur A."/>
            <person name="Murphy C."/>
            <person name="Neiman D."/>
            <person name="Pearson M."/>
            <person name="Priest M."/>
            <person name="Roberts A."/>
            <person name="Saif S."/>
            <person name="Shea T."/>
            <person name="Shenoy N."/>
            <person name="Sisk P."/>
            <person name="Stolte C."/>
            <person name="Sykes S."/>
            <person name="Wortman J."/>
            <person name="Nusbaum C."/>
            <person name="Birren B."/>
        </authorList>
    </citation>
    <scope>NUCLEOTIDE SEQUENCE [LARGE SCALE GENOMIC DNA]</scope>
    <source>
        <strain evidence="7 8">WAL-18680</strain>
    </source>
</reference>